<dbReference type="PANTHER" id="PTHR12048">
    <property type="entry name" value="CCAAT-BINDING FACTOR-RELATED"/>
    <property type="match status" value="1"/>
</dbReference>
<feature type="compositionally biased region" description="Acidic residues" evidence="2">
    <location>
        <begin position="949"/>
        <end position="967"/>
    </location>
</feature>
<name>A0ABR2YSH6_9CHLO</name>
<dbReference type="Pfam" id="PF03914">
    <property type="entry name" value="CBF"/>
    <property type="match status" value="1"/>
</dbReference>
<dbReference type="InterPro" id="IPR040155">
    <property type="entry name" value="CEBPZ/Mak21-like"/>
</dbReference>
<feature type="compositionally biased region" description="Basic residues" evidence="2">
    <location>
        <begin position="1"/>
        <end position="10"/>
    </location>
</feature>
<feature type="compositionally biased region" description="Basic and acidic residues" evidence="2">
    <location>
        <begin position="977"/>
        <end position="992"/>
    </location>
</feature>
<feature type="compositionally biased region" description="Low complexity" evidence="2">
    <location>
        <begin position="485"/>
        <end position="497"/>
    </location>
</feature>
<feature type="compositionally biased region" description="Basic and acidic residues" evidence="2">
    <location>
        <begin position="1016"/>
        <end position="1032"/>
    </location>
</feature>
<comment type="caution">
    <text evidence="4">The sequence shown here is derived from an EMBL/GenBank/DDBJ whole genome shotgun (WGS) entry which is preliminary data.</text>
</comment>
<dbReference type="InterPro" id="IPR016024">
    <property type="entry name" value="ARM-type_fold"/>
</dbReference>
<feature type="compositionally biased region" description="Basic and acidic residues" evidence="2">
    <location>
        <begin position="57"/>
        <end position="93"/>
    </location>
</feature>
<feature type="compositionally biased region" description="Low complexity" evidence="2">
    <location>
        <begin position="706"/>
        <end position="715"/>
    </location>
</feature>
<feature type="region of interest" description="Disordered" evidence="2">
    <location>
        <begin position="1061"/>
        <end position="1084"/>
    </location>
</feature>
<dbReference type="PANTHER" id="PTHR12048:SF0">
    <property type="entry name" value="CCAAT_ENHANCER-BINDING PROTEIN ZETA"/>
    <property type="match status" value="1"/>
</dbReference>
<sequence length="1084" mass="116733">MPPKAKVPKKKAVDEASKKEGSSQKVDDVEGIKAEVAAFAAQLGLAGSGGDAGFDDSDFRPEKAREKLTDAQKKKRAKDQSKSQDSKQVEKKRSAPIKAPGARQEKGVNAQNRRPDSGSQEVDECVKERTWNAGVGPRPGEKQGKALLGSDEPSLWYEAAAALPPLKADGATLSPEELEERRAAAEQALANEAAAFENAIGRRSGQDVKWLQEVRRAGTVADKVAAMTLLLQESAAANLRSLDELLRWVGKSSGARAVAGQAIDALREIFIAALLPDRKLKFFQDQPIAAVPNNKDGMRRLLYFYVEDQIKRRYAAFVGMLEEASRENLEFLKDKTLKAISQLLAAKPEQEAHLLAALVNKLGDPSRKLASKAGYLLRSVLDEHPAMKVVMAREVERFLFRPGLQERARYYGVIFLNQMPLSHNASEGGSALAQKLVDIYFTLFKLILEGKLGHGSELAAVREAKANAKHGKRGKKGPPEHARPRAPGAAGKKAPSSADQAAEVDARMLGALLAGVRRAFPFVYGDAAEGVAAHHADALFRVLHTAPLGVAVQALALLFQLLSARSAVSDRFYRALYEVMQSPELGRTNKAPMFLSLLFKAMRADVSPKRVCAFVKRLLQVAAHQQPNFACGCLMLTSQLLQEMPALWNQIMDAEEADDGMERFVDAPDPIDKAEAVLEASSARPLPSRGSAEQPGKSKSSKQTDGDATAAKADGPSSSDRQPPIGGYAMRKREPLHAGAERVPWWELVALASHVHPSVAAMARSLLAGAPVVYNGDPLRDLALTAFLDTFVQRKPKAHAKGSSLMQPLRPKSTAPSAAALGSAVFDALAQADVAPDAAFFQKYQALKSARNEQPGGKKKKAKKGEDDEDMSNGEEVSDSDEAVDEFLDAEESDDDDADGDSAYNYDDLAAAFEAEKSGGSGSDTDGSRSALDEEAESGESDQPGSESEHEDDEAASGSEEDSEDMDVFALAESSDGEDRGKGADDKASSSDHDEDEESSDGEWVMHEPPSTSKRKAAEEAKGSKEAPDKGGTKKKRRKEKGGSVFAAAEDYAHLMEDVPAEAVADTKKKKPRRLNTKRSVRAT</sequence>
<protein>
    <recommendedName>
        <fullName evidence="3">CCAAT-binding factor domain-containing protein</fullName>
    </recommendedName>
</protein>
<feature type="region of interest" description="Disordered" evidence="2">
    <location>
        <begin position="1"/>
        <end position="29"/>
    </location>
</feature>
<feature type="domain" description="CCAAT-binding factor" evidence="3">
    <location>
        <begin position="551"/>
        <end position="763"/>
    </location>
</feature>
<feature type="compositionally biased region" description="Basic and acidic residues" evidence="2">
    <location>
        <begin position="11"/>
        <end position="29"/>
    </location>
</feature>
<evidence type="ECO:0000256" key="2">
    <source>
        <dbReference type="SAM" id="MobiDB-lite"/>
    </source>
</evidence>
<evidence type="ECO:0000313" key="4">
    <source>
        <dbReference type="EMBL" id="KAK9909823.1"/>
    </source>
</evidence>
<accession>A0ABR2YSH6</accession>
<dbReference type="InterPro" id="IPR005612">
    <property type="entry name" value="CCAAT-binding_factor"/>
</dbReference>
<evidence type="ECO:0000313" key="5">
    <source>
        <dbReference type="Proteomes" id="UP001491310"/>
    </source>
</evidence>
<gene>
    <name evidence="4" type="ORF">WJX75_008037</name>
</gene>
<evidence type="ECO:0000256" key="1">
    <source>
        <dbReference type="ARBA" id="ARBA00007797"/>
    </source>
</evidence>
<feature type="compositionally biased region" description="Acidic residues" evidence="2">
    <location>
        <begin position="867"/>
        <end position="900"/>
    </location>
</feature>
<feature type="compositionally biased region" description="Basic residues" evidence="2">
    <location>
        <begin position="467"/>
        <end position="476"/>
    </location>
</feature>
<feature type="compositionally biased region" description="Basic residues" evidence="2">
    <location>
        <begin position="1068"/>
        <end position="1084"/>
    </location>
</feature>
<keyword evidence="5" id="KW-1185">Reference proteome</keyword>
<dbReference type="Proteomes" id="UP001491310">
    <property type="component" value="Unassembled WGS sequence"/>
</dbReference>
<feature type="region of interest" description="Disordered" evidence="2">
    <location>
        <begin position="464"/>
        <end position="497"/>
    </location>
</feature>
<comment type="similarity">
    <text evidence="1">Belongs to the CBF/MAK21 family.</text>
</comment>
<dbReference type="EMBL" id="JALJOT010000006">
    <property type="protein sequence ID" value="KAK9909823.1"/>
    <property type="molecule type" value="Genomic_DNA"/>
</dbReference>
<reference evidence="4 5" key="1">
    <citation type="journal article" date="2024" name="Nat. Commun.">
        <title>Phylogenomics reveals the evolutionary origins of lichenization in chlorophyte algae.</title>
        <authorList>
            <person name="Puginier C."/>
            <person name="Libourel C."/>
            <person name="Otte J."/>
            <person name="Skaloud P."/>
            <person name="Haon M."/>
            <person name="Grisel S."/>
            <person name="Petersen M."/>
            <person name="Berrin J.G."/>
            <person name="Delaux P.M."/>
            <person name="Dal Grande F."/>
            <person name="Keller J."/>
        </authorList>
    </citation>
    <scope>NUCLEOTIDE SEQUENCE [LARGE SCALE GENOMIC DNA]</scope>
    <source>
        <strain evidence="4 5">SAG 216-7</strain>
    </source>
</reference>
<feature type="compositionally biased region" description="Polar residues" evidence="2">
    <location>
        <begin position="109"/>
        <end position="120"/>
    </location>
</feature>
<proteinExistence type="inferred from homology"/>
<organism evidence="4 5">
    <name type="scientific">Coccomyxa subellipsoidea</name>
    <dbReference type="NCBI Taxonomy" id="248742"/>
    <lineage>
        <taxon>Eukaryota</taxon>
        <taxon>Viridiplantae</taxon>
        <taxon>Chlorophyta</taxon>
        <taxon>core chlorophytes</taxon>
        <taxon>Trebouxiophyceae</taxon>
        <taxon>Trebouxiophyceae incertae sedis</taxon>
        <taxon>Coccomyxaceae</taxon>
        <taxon>Coccomyxa</taxon>
    </lineage>
</organism>
<feature type="region of interest" description="Disordered" evidence="2">
    <location>
        <begin position="850"/>
        <end position="1045"/>
    </location>
</feature>
<evidence type="ECO:0000259" key="3">
    <source>
        <dbReference type="Pfam" id="PF03914"/>
    </source>
</evidence>
<feature type="region of interest" description="Disordered" evidence="2">
    <location>
        <begin position="46"/>
        <end position="147"/>
    </location>
</feature>
<feature type="region of interest" description="Disordered" evidence="2">
    <location>
        <begin position="679"/>
        <end position="728"/>
    </location>
</feature>
<dbReference type="SUPFAM" id="SSF48371">
    <property type="entry name" value="ARM repeat"/>
    <property type="match status" value="1"/>
</dbReference>